<comment type="similarity">
    <text evidence="1">Belongs to the nitroreductase family. HadB/RutE subfamily.</text>
</comment>
<organism evidence="3 4">
    <name type="scientific">Niveispirillum cyanobacteriorum</name>
    <dbReference type="NCBI Taxonomy" id="1612173"/>
    <lineage>
        <taxon>Bacteria</taxon>
        <taxon>Pseudomonadati</taxon>
        <taxon>Pseudomonadota</taxon>
        <taxon>Alphaproteobacteria</taxon>
        <taxon>Rhodospirillales</taxon>
        <taxon>Azospirillaceae</taxon>
        <taxon>Niveispirillum</taxon>
    </lineage>
</organism>
<dbReference type="HAMAP" id="MF_01204">
    <property type="entry name" value="Oxidoreductase_RutE_HadB"/>
    <property type="match status" value="1"/>
</dbReference>
<protein>
    <recommendedName>
        <fullName evidence="1">Putative NADH dehydrogenase/NAD(P)H nitroreductase C0V82_12005</fullName>
        <ecNumber evidence="1">1.-.-.-</ecNumber>
    </recommendedName>
</protein>
<accession>A0A2K9NCL3</accession>
<dbReference type="Pfam" id="PF00881">
    <property type="entry name" value="Nitroreductase"/>
    <property type="match status" value="1"/>
</dbReference>
<dbReference type="SUPFAM" id="SSF55469">
    <property type="entry name" value="FMN-dependent nitroreductase-like"/>
    <property type="match status" value="1"/>
</dbReference>
<keyword evidence="4" id="KW-1185">Reference proteome</keyword>
<keyword evidence="1" id="KW-0560">Oxidoreductase</keyword>
<name>A0A2K9NCL3_9PROT</name>
<keyword evidence="1" id="KW-0288">FMN</keyword>
<dbReference type="OrthoDB" id="9784375at2"/>
<evidence type="ECO:0000313" key="4">
    <source>
        <dbReference type="Proteomes" id="UP000234752"/>
    </source>
</evidence>
<keyword evidence="1" id="KW-0520">NAD</keyword>
<dbReference type="NCBIfam" id="NF003768">
    <property type="entry name" value="PRK05365.1"/>
    <property type="match status" value="1"/>
</dbReference>
<keyword evidence="1" id="KW-0521">NADP</keyword>
<comment type="cofactor">
    <cofactor evidence="1">
        <name>FMN</name>
        <dbReference type="ChEBI" id="CHEBI:58210"/>
    </cofactor>
</comment>
<sequence>MSHPLSDAALDQLFRTARTYNSFIDKPVSSDTLRQIYDLLRWGPTSANCCPLRIVFLTTAEAKERLRPALSAGNLAKTMSAPVTAILAYDTQFAEHLPRLFPHVDARPWFANPELAFETAFRNSSLQGAYFMLAARAVGLDCGPMSGFDQGKVNAEFFADGRFKVNFICNLGYGDTSTLFDRSPRFDFDDVCQVL</sequence>
<dbReference type="EC" id="1.-.-.-" evidence="1"/>
<proteinExistence type="inferred from homology"/>
<dbReference type="PANTHER" id="PTHR43543:SF1">
    <property type="entry name" value="MALONIC SEMIALDEHYDE REDUCTASE RUTE-RELATED"/>
    <property type="match status" value="1"/>
</dbReference>
<dbReference type="EMBL" id="CP025611">
    <property type="protein sequence ID" value="AUN30881.1"/>
    <property type="molecule type" value="Genomic_DNA"/>
</dbReference>
<evidence type="ECO:0000259" key="2">
    <source>
        <dbReference type="Pfam" id="PF00881"/>
    </source>
</evidence>
<dbReference type="RefSeq" id="WP_102112550.1">
    <property type="nucleotide sequence ID" value="NZ_BMGN01000008.1"/>
</dbReference>
<dbReference type="InterPro" id="IPR050461">
    <property type="entry name" value="Nitroreductase_HadB/RutE"/>
</dbReference>
<dbReference type="CDD" id="cd02148">
    <property type="entry name" value="RutE-like"/>
    <property type="match status" value="1"/>
</dbReference>
<dbReference type="InterPro" id="IPR023936">
    <property type="entry name" value="RutE-like"/>
</dbReference>
<dbReference type="Proteomes" id="UP000234752">
    <property type="component" value="Chromosome eg_1"/>
</dbReference>
<dbReference type="PANTHER" id="PTHR43543">
    <property type="entry name" value="MALONIC SEMIALDEHYDE REDUCTASE RUTE-RELATED"/>
    <property type="match status" value="1"/>
</dbReference>
<dbReference type="InterPro" id="IPR000415">
    <property type="entry name" value="Nitroreductase-like"/>
</dbReference>
<dbReference type="Gene3D" id="3.40.109.10">
    <property type="entry name" value="NADH Oxidase"/>
    <property type="match status" value="1"/>
</dbReference>
<gene>
    <name evidence="3" type="ORF">C0V82_12005</name>
</gene>
<evidence type="ECO:0000256" key="1">
    <source>
        <dbReference type="HAMAP-Rule" id="MF_01204"/>
    </source>
</evidence>
<dbReference type="AlphaFoldDB" id="A0A2K9NCL3"/>
<feature type="domain" description="Nitroreductase" evidence="2">
    <location>
        <begin position="18"/>
        <end position="173"/>
    </location>
</feature>
<dbReference type="InterPro" id="IPR029479">
    <property type="entry name" value="Nitroreductase"/>
</dbReference>
<reference evidence="3 4" key="1">
    <citation type="submission" date="2017-12" db="EMBL/GenBank/DDBJ databases">
        <title>Genomes of bacteria within cyanobacterial aggregates.</title>
        <authorList>
            <person name="Cai H."/>
        </authorList>
    </citation>
    <scope>NUCLEOTIDE SEQUENCE [LARGE SCALE GENOMIC DNA]</scope>
    <source>
        <strain evidence="3 4">TH16</strain>
    </source>
</reference>
<dbReference type="GO" id="GO:0016491">
    <property type="term" value="F:oxidoreductase activity"/>
    <property type="evidence" value="ECO:0007669"/>
    <property type="project" value="UniProtKB-UniRule"/>
</dbReference>
<evidence type="ECO:0000313" key="3">
    <source>
        <dbReference type="EMBL" id="AUN30881.1"/>
    </source>
</evidence>
<dbReference type="KEGG" id="ncb:C0V82_12005"/>
<keyword evidence="1" id="KW-0285">Flavoprotein</keyword>